<accession>W6RSG4</accession>
<organism evidence="4 5">
    <name type="scientific">Rhizobium favelukesii</name>
    <dbReference type="NCBI Taxonomy" id="348824"/>
    <lineage>
        <taxon>Bacteria</taxon>
        <taxon>Pseudomonadati</taxon>
        <taxon>Pseudomonadota</taxon>
        <taxon>Alphaproteobacteria</taxon>
        <taxon>Hyphomicrobiales</taxon>
        <taxon>Rhizobiaceae</taxon>
        <taxon>Rhizobium/Agrobacterium group</taxon>
        <taxon>Rhizobium</taxon>
    </lineage>
</organism>
<evidence type="ECO:0000313" key="4">
    <source>
        <dbReference type="EMBL" id="CDM63085.1"/>
    </source>
</evidence>
<dbReference type="RefSeq" id="WP_024318185.1">
    <property type="nucleotide sequence ID" value="NZ_ATTO01000077.1"/>
</dbReference>
<dbReference type="GO" id="GO:0005524">
    <property type="term" value="F:ATP binding"/>
    <property type="evidence" value="ECO:0007669"/>
    <property type="project" value="UniProtKB-KW"/>
</dbReference>
<keyword evidence="5" id="KW-1185">Reference proteome</keyword>
<geneLocation type="plasmid" evidence="4 5">
    <name>pLPU83d</name>
</geneLocation>
<feature type="domain" description="Fido" evidence="3">
    <location>
        <begin position="319"/>
        <end position="454"/>
    </location>
</feature>
<reference evidence="4" key="1">
    <citation type="submission" date="2013-11" db="EMBL/GenBank/DDBJ databases">
        <title>Draft genome sequence of the broad-host-range Rhizobium sp. LPU83 strain, a member of the low-genetic diversity Oregon-like Rhizobium sp. group.</title>
        <authorList>
            <person name="Wibberg D."/>
            <person name="Puehler A."/>
            <person name="Schlueter A."/>
        </authorList>
    </citation>
    <scope>NUCLEOTIDE SEQUENCE [LARGE SCALE GENOMIC DNA]</scope>
    <source>
        <strain evidence="4">LPU83</strain>
        <plasmid evidence="4">pLPU83d</plasmid>
    </source>
</reference>
<proteinExistence type="predicted"/>
<dbReference type="PANTHER" id="PTHR13504">
    <property type="entry name" value="FIDO DOMAIN-CONTAINING PROTEIN DDB_G0283145"/>
    <property type="match status" value="1"/>
</dbReference>
<dbReference type="Gene3D" id="1.10.3290.10">
    <property type="entry name" value="Fido-like domain"/>
    <property type="match status" value="1"/>
</dbReference>
<dbReference type="HOGENOM" id="CLU_047521_0_0_5"/>
<evidence type="ECO:0000256" key="1">
    <source>
        <dbReference type="PIRSR" id="PIRSR640198-1"/>
    </source>
</evidence>
<dbReference type="InterPro" id="IPR003812">
    <property type="entry name" value="Fido"/>
</dbReference>
<gene>
    <name evidence="4" type="ORF">LPU83_pLPU83d_1715</name>
</gene>
<keyword evidence="4" id="KW-0614">Plasmid</keyword>
<dbReference type="SUPFAM" id="SSF140931">
    <property type="entry name" value="Fic-like"/>
    <property type="match status" value="1"/>
</dbReference>
<feature type="active site" evidence="1">
    <location>
        <position position="393"/>
    </location>
</feature>
<dbReference type="InterPro" id="IPR036597">
    <property type="entry name" value="Fido-like_dom_sf"/>
</dbReference>
<keyword evidence="2" id="KW-0547">Nucleotide-binding</keyword>
<evidence type="ECO:0000259" key="3">
    <source>
        <dbReference type="PROSITE" id="PS51459"/>
    </source>
</evidence>
<protein>
    <recommendedName>
        <fullName evidence="3">Fido domain-containing protein</fullName>
    </recommendedName>
</protein>
<evidence type="ECO:0000256" key="2">
    <source>
        <dbReference type="PIRSR" id="PIRSR640198-2"/>
    </source>
</evidence>
<dbReference type="PANTHER" id="PTHR13504:SF38">
    <property type="entry name" value="FIDO DOMAIN-CONTAINING PROTEIN"/>
    <property type="match status" value="1"/>
</dbReference>
<dbReference type="PROSITE" id="PS51459">
    <property type="entry name" value="FIDO"/>
    <property type="match status" value="1"/>
</dbReference>
<evidence type="ECO:0000313" key="5">
    <source>
        <dbReference type="Proteomes" id="UP000019443"/>
    </source>
</evidence>
<dbReference type="InterPro" id="IPR040198">
    <property type="entry name" value="Fido_containing"/>
</dbReference>
<dbReference type="Proteomes" id="UP000019443">
    <property type="component" value="Plasmid pLPU83d"/>
</dbReference>
<dbReference type="EMBL" id="HG916855">
    <property type="protein sequence ID" value="CDM63085.1"/>
    <property type="molecule type" value="Genomic_DNA"/>
</dbReference>
<dbReference type="KEGG" id="rhl:LPU83_pLPU83d_1715"/>
<dbReference type="PATRIC" id="fig|348824.6.peg.7466"/>
<keyword evidence="2" id="KW-0067">ATP-binding</keyword>
<feature type="binding site" evidence="2">
    <location>
        <begin position="397"/>
        <end position="404"/>
    </location>
    <ligand>
        <name>ATP</name>
        <dbReference type="ChEBI" id="CHEBI:30616"/>
    </ligand>
</feature>
<dbReference type="AlphaFoldDB" id="W6RSG4"/>
<sequence>MAIYFTPTGDAAEDKRIWRLHASGRVEKLANGIYYQQEGETREAEIRRNWQRLVVKLVPHAVITDRTGMEVKPVRHSDDGPYNVYVVAPRSRWTFELPGLSIHVRKGHGPANGDIPYLGTHLAGQERRLLDNLAFSRARKGEGSRTLGEAAVEAKLDELCRANGAEYLNGIRDRARHLAPLLDRDTEFQRLNGIIGTLLNTHKDKMLTPQGRARAAGTPIDVACVERFQKLITYMAARAPQAILNADTNPDRLMASSFVEAYFSNYIEGTEFAVDQATEIVFEGKIPDDRPEDGHDVLGTYLQLVERVERPPSRTSFEEFKDEIRTRHGRLMESRPGIKPGQFKTQTNRAGDTSFVTPDLLEGTLREGHAMMASIQDPFHRSLFLHYMMAEVHPFNDGNGRISRILMTRELLSANLSRIVVPTVFRDDYVDSLRALSRRDEPSIFVRNLEFCQRVSAACSASTAAAAIDLWAKTYAFCEDSREARLTMPNAALNITNRNGVYAPDDYWQALANKNGLGL</sequence>
<name>W6RSG4_9HYPH</name>
<dbReference type="Pfam" id="PF02661">
    <property type="entry name" value="Fic"/>
    <property type="match status" value="1"/>
</dbReference>